<sequence length="782" mass="88530">MPPPTSTVSRKRTRSTNVSEDNNDHEQATSTSTIVSSQPISTAPPKRQRNNPPSTTSSVVSHTNYSLRNRSITSDTQHSSTRISSIENSQRYNLRPRHLQSQIQLPQISTSHSIGVSRRPTSTTHRQIPSTTTTTQQEQPTSSIVQPRQYRLVYISDDDDQPTTTTQSSAAIVNTTFNLVTDDEDDDLTRPQVPPRRTARSTSNTGHNTRSRTSTDPTNTTTIDNQDFSNGGVAHVRLNRAIEIVIDSIQSLEGAVNNFDQLVFRLIYGRLGTRNEFENIEGMIRLSRILNLNFPSRLTQDEIDALPKIKFIHKSESTSSILLVEKCPICLTEFNDQEIINKLHCTHLFHLECISTWLSENDSCPTCRRKRTTNLTSGVTVGVVVGRRKSEQTTNEQRAFDILAQNPLIDGHNDWAMIIRAILQNNISGHDFYNMTQYDRKNGTPSQTDIIRLRKGQVGGQFWSIYTSCEHQGKDAIMSFMEQIDVMNRLIEKYSDVFQFVRTANEIRQAFQAKRIASLFGVEGGQAIESSFSILRLFYQMGVRYMTLTHNCNTPWADQNQVDRINSTLIKNNGLTEFGEKIITEMNRLGMLIDLSHVSKKTMLDVLNITRSPVIFSHSSAWTLCNHTRNVQDDVLQLIKSNRGIVMVAFTPGFIICNRQRRVTIPDVAAHINHIRNVAGIDSVGIGADYDGIDDTPEGLEDVSTYPKIIEYLISQGNWTNDDIIKLIGGNIIRVIEENEKISRDLQKIIQPFEDLIPLNDLIKYNLTQCRYLDMYTDTSYL</sequence>
<keyword evidence="10" id="KW-1185">Reference proteome</keyword>
<accession>A0A814XNU3</accession>
<dbReference type="PROSITE" id="PS00869">
    <property type="entry name" value="RENAL_DIPEPTIDASE_1"/>
    <property type="match status" value="1"/>
</dbReference>
<dbReference type="AlphaFoldDB" id="A0A814XNU3"/>
<dbReference type="Gene3D" id="3.30.40.10">
    <property type="entry name" value="Zinc/RING finger domain, C3HC4 (zinc finger)"/>
    <property type="match status" value="1"/>
</dbReference>
<feature type="compositionally biased region" description="Polar residues" evidence="5">
    <location>
        <begin position="99"/>
        <end position="114"/>
    </location>
</feature>
<keyword evidence="4" id="KW-1015">Disulfide bond</keyword>
<evidence type="ECO:0000259" key="6">
    <source>
        <dbReference type="PROSITE" id="PS50089"/>
    </source>
</evidence>
<dbReference type="PROSITE" id="PS51365">
    <property type="entry name" value="RENAL_DIPEPTIDASE_2"/>
    <property type="match status" value="1"/>
</dbReference>
<evidence type="ECO:0000313" key="10">
    <source>
        <dbReference type="Proteomes" id="UP000663870"/>
    </source>
</evidence>
<keyword evidence="1 3" id="KW-0863">Zinc-finger</keyword>
<proteinExistence type="inferred from homology"/>
<dbReference type="InterPro" id="IPR000180">
    <property type="entry name" value="Dipep_AS"/>
</dbReference>
<dbReference type="InterPro" id="IPR001841">
    <property type="entry name" value="Znf_RING"/>
</dbReference>
<comment type="catalytic activity">
    <reaction evidence="4">
        <text>an L-aminoacyl-L-amino acid + H2O = 2 an L-alpha-amino acid</text>
        <dbReference type="Rhea" id="RHEA:48940"/>
        <dbReference type="ChEBI" id="CHEBI:15377"/>
        <dbReference type="ChEBI" id="CHEBI:59869"/>
        <dbReference type="ChEBI" id="CHEBI:77460"/>
        <dbReference type="EC" id="3.4.13.19"/>
    </reaction>
</comment>
<keyword evidence="4" id="KW-0224">Dipeptidase</keyword>
<keyword evidence="2 4" id="KW-0862">Zinc</keyword>
<dbReference type="PROSITE" id="PS50089">
    <property type="entry name" value="ZF_RING_2"/>
    <property type="match status" value="1"/>
</dbReference>
<keyword evidence="4" id="KW-0449">Lipoprotein</keyword>
<comment type="similarity">
    <text evidence="4">Belongs to the metallo-dependent hydrolases superfamily. Peptidase M19 family.</text>
</comment>
<keyword evidence="4" id="KW-0336">GPI-anchor</keyword>
<feature type="region of interest" description="Disordered" evidence="5">
    <location>
        <begin position="182"/>
        <end position="229"/>
    </location>
</feature>
<dbReference type="GO" id="GO:0098552">
    <property type="term" value="C:side of membrane"/>
    <property type="evidence" value="ECO:0007669"/>
    <property type="project" value="UniProtKB-KW"/>
</dbReference>
<evidence type="ECO:0000313" key="8">
    <source>
        <dbReference type="EMBL" id="CAF1498367.1"/>
    </source>
</evidence>
<evidence type="ECO:0000256" key="2">
    <source>
        <dbReference type="ARBA" id="ARBA00022833"/>
    </source>
</evidence>
<organism evidence="7 9">
    <name type="scientific">Rotaria sordida</name>
    <dbReference type="NCBI Taxonomy" id="392033"/>
    <lineage>
        <taxon>Eukaryota</taxon>
        <taxon>Metazoa</taxon>
        <taxon>Spiralia</taxon>
        <taxon>Gnathifera</taxon>
        <taxon>Rotifera</taxon>
        <taxon>Eurotatoria</taxon>
        <taxon>Bdelloidea</taxon>
        <taxon>Philodinida</taxon>
        <taxon>Philodinidae</taxon>
        <taxon>Rotaria</taxon>
    </lineage>
</organism>
<name>A0A814XNU3_9BILA</name>
<dbReference type="GO" id="GO:0070573">
    <property type="term" value="F:metallodipeptidase activity"/>
    <property type="evidence" value="ECO:0007669"/>
    <property type="project" value="InterPro"/>
</dbReference>
<comment type="subunit">
    <text evidence="4">Homodimer; disulfide-linked.</text>
</comment>
<dbReference type="SMART" id="SM00184">
    <property type="entry name" value="RING"/>
    <property type="match status" value="1"/>
</dbReference>
<keyword evidence="4" id="KW-0645">Protease</keyword>
<dbReference type="EMBL" id="CAJNOL010002414">
    <property type="protein sequence ID" value="CAF1498367.1"/>
    <property type="molecule type" value="Genomic_DNA"/>
</dbReference>
<evidence type="ECO:0000256" key="5">
    <source>
        <dbReference type="SAM" id="MobiDB-lite"/>
    </source>
</evidence>
<keyword evidence="4" id="KW-0378">Hydrolase</keyword>
<dbReference type="Pfam" id="PF13639">
    <property type="entry name" value="zf-RING_2"/>
    <property type="match status" value="1"/>
</dbReference>
<keyword evidence="4" id="KW-0325">Glycoprotein</keyword>
<comment type="caution">
    <text evidence="7">The sequence shown here is derived from an EMBL/GenBank/DDBJ whole genome shotgun (WGS) entry which is preliminary data.</text>
</comment>
<comment type="cofactor">
    <cofactor evidence="4">
        <name>Zn(2+)</name>
        <dbReference type="ChEBI" id="CHEBI:29105"/>
    </cofactor>
</comment>
<evidence type="ECO:0000313" key="7">
    <source>
        <dbReference type="EMBL" id="CAF1218972.1"/>
    </source>
</evidence>
<feature type="compositionally biased region" description="Low complexity" evidence="5">
    <location>
        <begin position="121"/>
        <end position="143"/>
    </location>
</feature>
<evidence type="ECO:0000256" key="1">
    <source>
        <dbReference type="ARBA" id="ARBA00022771"/>
    </source>
</evidence>
<feature type="compositionally biased region" description="Low complexity" evidence="5">
    <location>
        <begin position="50"/>
        <end position="61"/>
    </location>
</feature>
<dbReference type="InterPro" id="IPR032466">
    <property type="entry name" value="Metal_Hydrolase"/>
</dbReference>
<dbReference type="PANTHER" id="PTHR10443:SF12">
    <property type="entry name" value="DIPEPTIDASE"/>
    <property type="match status" value="1"/>
</dbReference>
<protein>
    <recommendedName>
        <fullName evidence="4">Dipeptidase</fullName>
        <ecNumber evidence="4">3.4.13.19</ecNumber>
    </recommendedName>
</protein>
<dbReference type="EMBL" id="CAJNOH010001449">
    <property type="protein sequence ID" value="CAF1218972.1"/>
    <property type="molecule type" value="Genomic_DNA"/>
</dbReference>
<dbReference type="CDD" id="cd01301">
    <property type="entry name" value="rDP_like"/>
    <property type="match status" value="1"/>
</dbReference>
<dbReference type="Gene3D" id="3.20.20.140">
    <property type="entry name" value="Metal-dependent hydrolases"/>
    <property type="match status" value="1"/>
</dbReference>
<comment type="subcellular location">
    <subcellularLocation>
        <location evidence="4">Membrane</location>
        <topology evidence="4">Lipid-anchor</topology>
        <topology evidence="4">GPI-anchor</topology>
    </subcellularLocation>
</comment>
<dbReference type="InterPro" id="IPR013083">
    <property type="entry name" value="Znf_RING/FYVE/PHD"/>
</dbReference>
<dbReference type="Pfam" id="PF01244">
    <property type="entry name" value="Peptidase_M19"/>
    <property type="match status" value="1"/>
</dbReference>
<evidence type="ECO:0000313" key="9">
    <source>
        <dbReference type="Proteomes" id="UP000663854"/>
    </source>
</evidence>
<keyword evidence="4" id="KW-0479">Metal-binding</keyword>
<keyword evidence="4" id="KW-0482">Metalloprotease</keyword>
<feature type="compositionally biased region" description="Polar residues" evidence="5">
    <location>
        <begin position="62"/>
        <end position="92"/>
    </location>
</feature>
<dbReference type="EC" id="3.4.13.19" evidence="4"/>
<dbReference type="GO" id="GO:0008270">
    <property type="term" value="F:zinc ion binding"/>
    <property type="evidence" value="ECO:0007669"/>
    <property type="project" value="UniProtKB-KW"/>
</dbReference>
<dbReference type="InterPro" id="IPR008257">
    <property type="entry name" value="Pept_M19"/>
</dbReference>
<feature type="region of interest" description="Disordered" evidence="5">
    <location>
        <begin position="1"/>
        <end position="149"/>
    </location>
</feature>
<reference evidence="7" key="1">
    <citation type="submission" date="2021-02" db="EMBL/GenBank/DDBJ databases">
        <authorList>
            <person name="Nowell W R."/>
        </authorList>
    </citation>
    <scope>NUCLEOTIDE SEQUENCE</scope>
</reference>
<evidence type="ECO:0000256" key="3">
    <source>
        <dbReference type="PROSITE-ProRule" id="PRU00175"/>
    </source>
</evidence>
<dbReference type="GO" id="GO:0006508">
    <property type="term" value="P:proteolysis"/>
    <property type="evidence" value="ECO:0007669"/>
    <property type="project" value="UniProtKB-KW"/>
</dbReference>
<feature type="domain" description="RING-type" evidence="6">
    <location>
        <begin position="327"/>
        <end position="368"/>
    </location>
</feature>
<dbReference type="Proteomes" id="UP000663870">
    <property type="component" value="Unassembled WGS sequence"/>
</dbReference>
<keyword evidence="4" id="KW-0472">Membrane</keyword>
<gene>
    <name evidence="8" type="ORF">JXQ802_LOCUS40270</name>
    <name evidence="7" type="ORF">PYM288_LOCUS25771</name>
</gene>
<dbReference type="Proteomes" id="UP000663854">
    <property type="component" value="Unassembled WGS sequence"/>
</dbReference>
<feature type="compositionally biased region" description="Polar residues" evidence="5">
    <location>
        <begin position="28"/>
        <end position="41"/>
    </location>
</feature>
<feature type="compositionally biased region" description="Low complexity" evidence="5">
    <location>
        <begin position="211"/>
        <end position="222"/>
    </location>
</feature>
<evidence type="ECO:0000256" key="4">
    <source>
        <dbReference type="RuleBase" id="RU341113"/>
    </source>
</evidence>
<dbReference type="PANTHER" id="PTHR10443">
    <property type="entry name" value="MICROSOMAL DIPEPTIDASE"/>
    <property type="match status" value="1"/>
</dbReference>
<dbReference type="SUPFAM" id="SSF51556">
    <property type="entry name" value="Metallo-dependent hydrolases"/>
    <property type="match status" value="1"/>
</dbReference>
<dbReference type="SUPFAM" id="SSF57850">
    <property type="entry name" value="RING/U-box"/>
    <property type="match status" value="1"/>
</dbReference>